<evidence type="ECO:0000313" key="3">
    <source>
        <dbReference type="Proteomes" id="UP000594638"/>
    </source>
</evidence>
<accession>A0A8S0S2K0</accession>
<dbReference type="Proteomes" id="UP000594638">
    <property type="component" value="Unassembled WGS sequence"/>
</dbReference>
<proteinExistence type="predicted"/>
<keyword evidence="3" id="KW-1185">Reference proteome</keyword>
<organism evidence="2 3">
    <name type="scientific">Olea europaea subsp. europaea</name>
    <dbReference type="NCBI Taxonomy" id="158383"/>
    <lineage>
        <taxon>Eukaryota</taxon>
        <taxon>Viridiplantae</taxon>
        <taxon>Streptophyta</taxon>
        <taxon>Embryophyta</taxon>
        <taxon>Tracheophyta</taxon>
        <taxon>Spermatophyta</taxon>
        <taxon>Magnoliopsida</taxon>
        <taxon>eudicotyledons</taxon>
        <taxon>Gunneridae</taxon>
        <taxon>Pentapetalae</taxon>
        <taxon>asterids</taxon>
        <taxon>lamiids</taxon>
        <taxon>Lamiales</taxon>
        <taxon>Oleaceae</taxon>
        <taxon>Oleeae</taxon>
        <taxon>Olea</taxon>
    </lineage>
</organism>
<dbReference type="AlphaFoldDB" id="A0A8S0S2K0"/>
<gene>
    <name evidence="2" type="ORF">OLEA9_A085324</name>
</gene>
<reference evidence="2 3" key="1">
    <citation type="submission" date="2019-12" db="EMBL/GenBank/DDBJ databases">
        <authorList>
            <person name="Alioto T."/>
            <person name="Alioto T."/>
            <person name="Gomez Garrido J."/>
        </authorList>
    </citation>
    <scope>NUCLEOTIDE SEQUENCE [LARGE SCALE GENOMIC DNA]</scope>
</reference>
<evidence type="ECO:0000256" key="1">
    <source>
        <dbReference type="SAM" id="MobiDB-lite"/>
    </source>
</evidence>
<evidence type="ECO:0008006" key="4">
    <source>
        <dbReference type="Google" id="ProtNLM"/>
    </source>
</evidence>
<dbReference type="OrthoDB" id="1114298at2759"/>
<evidence type="ECO:0000313" key="2">
    <source>
        <dbReference type="EMBL" id="CAA2985795.1"/>
    </source>
</evidence>
<dbReference type="Gramene" id="OE9A085324T1">
    <property type="protein sequence ID" value="OE9A085324C1"/>
    <property type="gene ID" value="OE9A085324"/>
</dbReference>
<comment type="caution">
    <text evidence="2">The sequence shown here is derived from an EMBL/GenBank/DDBJ whole genome shotgun (WGS) entry which is preliminary data.</text>
</comment>
<sequence length="416" mass="46801">MLLSLDRMLDRFRRAIGTQALEKRRLKGKYFKSLEKISCAQLEKAFFRTSTPRADRYKLGLALIVEGVITAPDNNVGIDEDTLALVDDLELFLSHPWAKVGYTIHEFSIVMQAMPELGERFGERVGERSPRLLCWTSTKQPCTCTPYCVPRRSSVICLKSPVRCHFPTVRCNFWTTSVGVLPDHSSIRRHQLVGEMTVALWVTDMTTSSVQGPRTMRHSRLMAIRHRRAPGTMGLSLMAVEKASGALPTPVVALSTSGVQGTRGGPTLTREDVEGMLYNQRILFEMRLRTVKLEIMQHLTEEFARLRDFISTLVPSSSGTSTSAVAPVVNEPNLWDDPHEDGESRDEQSPQYDDRAEDDDMQDMNDPGETVPTLPNDDNEEGPSTHDVTEVDSMCLFSFNNLIPQLCGVFHTERFH</sequence>
<name>A0A8S0S2K0_OLEEU</name>
<dbReference type="EMBL" id="CACTIH010003828">
    <property type="protein sequence ID" value="CAA2985795.1"/>
    <property type="molecule type" value="Genomic_DNA"/>
</dbReference>
<feature type="region of interest" description="Disordered" evidence="1">
    <location>
        <begin position="316"/>
        <end position="387"/>
    </location>
</feature>
<protein>
    <recommendedName>
        <fullName evidence="4">DUF1985 domain-containing protein</fullName>
    </recommendedName>
</protein>
<feature type="compositionally biased region" description="Basic and acidic residues" evidence="1">
    <location>
        <begin position="341"/>
        <end position="354"/>
    </location>
</feature>